<accession>A0ABV4YHF7</accession>
<reference evidence="2 3" key="1">
    <citation type="submission" date="2024-09" db="EMBL/GenBank/DDBJ databases">
        <title>Floridaenema gen nov. (Aerosakkonemataceae, Aerosakkonematales ord. nov., Cyanobacteria) from benthic tropical and subtropical fresh waters, with the description of four new species.</title>
        <authorList>
            <person name="Moretto J.A."/>
            <person name="Berthold D.E."/>
            <person name="Lefler F.W."/>
            <person name="Huang I.-S."/>
            <person name="Laughinghouse H. IV."/>
        </authorList>
    </citation>
    <scope>NUCLEOTIDE SEQUENCE [LARGE SCALE GENOMIC DNA]</scope>
    <source>
        <strain evidence="2 3">BLCC-F154</strain>
    </source>
</reference>
<dbReference type="CDD" id="cd00761">
    <property type="entry name" value="Glyco_tranf_GTA_type"/>
    <property type="match status" value="1"/>
</dbReference>
<dbReference type="InterPro" id="IPR050834">
    <property type="entry name" value="Glycosyltransf_2"/>
</dbReference>
<dbReference type="Gene3D" id="3.90.550.10">
    <property type="entry name" value="Spore Coat Polysaccharide Biosynthesis Protein SpsA, Chain A"/>
    <property type="match status" value="1"/>
</dbReference>
<dbReference type="InterPro" id="IPR001173">
    <property type="entry name" value="Glyco_trans_2-like"/>
</dbReference>
<name>A0ABV4YHF7_9CYAN</name>
<gene>
    <name evidence="2" type="ORF">ACE1B6_23740</name>
</gene>
<dbReference type="PANTHER" id="PTHR43685">
    <property type="entry name" value="GLYCOSYLTRANSFERASE"/>
    <property type="match status" value="1"/>
</dbReference>
<protein>
    <submittedName>
        <fullName evidence="2">Glycosyltransferase family 2 protein</fullName>
    </submittedName>
</protein>
<sequence length="343" mass="39155">MKTVSVIIPTYNVEKYIATAVFSVLNQTHENFELLIVDDGSPDRSVEICQHFTDPRIKIIRQKNRGLAGARNTGIRYAKGEYLAFLDGDDFWEPEMLAKNIAHLESSPEVGVSFNRSAFVDREGNPLGTYTMPQLNNIDLVCLLRGSPIGNGSAVVIKREVFEAIRFQDNLYGTVEDFYFDDNFRQSEDIECWLRIILQTPWKIVGIPDVLTCYRVNTGGLSANFIKQFASWEKVFEKTRSYAPEKVAPLENMARAYQLRYLARSAVRMRVGDAAVQLINRSLSTYWQIVLEEPKRTILTVVAAYLLRFLPQFIYHKIDALAANKVGKTQKQQIIQQQSQQLV</sequence>
<evidence type="ECO:0000313" key="2">
    <source>
        <dbReference type="EMBL" id="MFB2938270.1"/>
    </source>
</evidence>
<keyword evidence="3" id="KW-1185">Reference proteome</keyword>
<comment type="caution">
    <text evidence="2">The sequence shown here is derived from an EMBL/GenBank/DDBJ whole genome shotgun (WGS) entry which is preliminary data.</text>
</comment>
<dbReference type="EMBL" id="JBHFNS010000087">
    <property type="protein sequence ID" value="MFB2938270.1"/>
    <property type="molecule type" value="Genomic_DNA"/>
</dbReference>
<dbReference type="PANTHER" id="PTHR43685:SF2">
    <property type="entry name" value="GLYCOSYLTRANSFERASE 2-LIKE DOMAIN-CONTAINING PROTEIN"/>
    <property type="match status" value="1"/>
</dbReference>
<proteinExistence type="predicted"/>
<feature type="domain" description="Glycosyltransferase 2-like" evidence="1">
    <location>
        <begin position="5"/>
        <end position="165"/>
    </location>
</feature>
<organism evidence="2 3">
    <name type="scientific">Floridaenema fluviatile BLCC-F154</name>
    <dbReference type="NCBI Taxonomy" id="3153640"/>
    <lineage>
        <taxon>Bacteria</taxon>
        <taxon>Bacillati</taxon>
        <taxon>Cyanobacteriota</taxon>
        <taxon>Cyanophyceae</taxon>
        <taxon>Oscillatoriophycideae</taxon>
        <taxon>Aerosakkonematales</taxon>
        <taxon>Aerosakkonemataceae</taxon>
        <taxon>Floridanema</taxon>
        <taxon>Floridanema fluviatile</taxon>
    </lineage>
</organism>
<evidence type="ECO:0000259" key="1">
    <source>
        <dbReference type="Pfam" id="PF00535"/>
    </source>
</evidence>
<evidence type="ECO:0000313" key="3">
    <source>
        <dbReference type="Proteomes" id="UP001576776"/>
    </source>
</evidence>
<dbReference type="InterPro" id="IPR029044">
    <property type="entry name" value="Nucleotide-diphossugar_trans"/>
</dbReference>
<dbReference type="RefSeq" id="WP_413259752.1">
    <property type="nucleotide sequence ID" value="NZ_JBHFNS010000087.1"/>
</dbReference>
<dbReference type="SUPFAM" id="SSF53448">
    <property type="entry name" value="Nucleotide-diphospho-sugar transferases"/>
    <property type="match status" value="1"/>
</dbReference>
<dbReference type="Pfam" id="PF00535">
    <property type="entry name" value="Glycos_transf_2"/>
    <property type="match status" value="1"/>
</dbReference>
<dbReference type="Proteomes" id="UP001576776">
    <property type="component" value="Unassembled WGS sequence"/>
</dbReference>